<dbReference type="AlphaFoldDB" id="A0A1B8ZEY4"/>
<dbReference type="NCBIfam" id="TIGR04193">
    <property type="entry name" value="SPASM_w_grasp"/>
    <property type="match status" value="1"/>
</dbReference>
<dbReference type="NCBIfam" id="TIGR04085">
    <property type="entry name" value="rSAM_more_4Fe4S"/>
    <property type="match status" value="1"/>
</dbReference>
<reference evidence="3" key="1">
    <citation type="submission" date="2016-07" db="EMBL/GenBank/DDBJ databases">
        <authorList>
            <person name="Florea S."/>
            <person name="Webb J.S."/>
            <person name="Jaromczyk J."/>
            <person name="Schardl C.L."/>
        </authorList>
    </citation>
    <scope>NUCLEOTIDE SEQUENCE [LARGE SCALE GENOMIC DNA]</scope>
    <source>
        <strain evidence="3">CC-VM-7</strain>
    </source>
</reference>
<dbReference type="Proteomes" id="UP000093432">
    <property type="component" value="Unassembled WGS sequence"/>
</dbReference>
<name>A0A1B8ZEY4_9FLAO</name>
<dbReference type="InterPro" id="IPR058240">
    <property type="entry name" value="rSAM_sf"/>
</dbReference>
<accession>A0A1B8ZEY4</accession>
<proteinExistence type="predicted"/>
<dbReference type="OrthoDB" id="1073749at2"/>
<dbReference type="STRING" id="651561.BBI00_20210"/>
<organism evidence="2 3">
    <name type="scientific">Chryseobacterium arthrosphaerae</name>
    <dbReference type="NCBI Taxonomy" id="651561"/>
    <lineage>
        <taxon>Bacteria</taxon>
        <taxon>Pseudomonadati</taxon>
        <taxon>Bacteroidota</taxon>
        <taxon>Flavobacteriia</taxon>
        <taxon>Flavobacteriales</taxon>
        <taxon>Weeksellaceae</taxon>
        <taxon>Chryseobacterium group</taxon>
        <taxon>Chryseobacterium</taxon>
    </lineage>
</organism>
<dbReference type="RefSeq" id="WP_065400661.1">
    <property type="nucleotide sequence ID" value="NZ_MAYG01000023.1"/>
</dbReference>
<evidence type="ECO:0000259" key="1">
    <source>
        <dbReference type="Pfam" id="PF13186"/>
    </source>
</evidence>
<dbReference type="SUPFAM" id="SSF102114">
    <property type="entry name" value="Radical SAM enzymes"/>
    <property type="match status" value="1"/>
</dbReference>
<dbReference type="InterPro" id="IPR013785">
    <property type="entry name" value="Aldolase_TIM"/>
</dbReference>
<dbReference type="Gene3D" id="3.20.20.70">
    <property type="entry name" value="Aldolase class I"/>
    <property type="match status" value="1"/>
</dbReference>
<feature type="domain" description="4Fe4S-binding SPASM" evidence="1">
    <location>
        <begin position="241"/>
        <end position="298"/>
    </location>
</feature>
<dbReference type="Pfam" id="PF13186">
    <property type="entry name" value="SPASM"/>
    <property type="match status" value="1"/>
</dbReference>
<evidence type="ECO:0000313" key="3">
    <source>
        <dbReference type="Proteomes" id="UP000093432"/>
    </source>
</evidence>
<dbReference type="EMBL" id="MAYG01000023">
    <property type="protein sequence ID" value="OCA70165.1"/>
    <property type="molecule type" value="Genomic_DNA"/>
</dbReference>
<dbReference type="InterPro" id="IPR026497">
    <property type="entry name" value="GRASP-with-SPASM"/>
</dbReference>
<dbReference type="InterPro" id="IPR023885">
    <property type="entry name" value="4Fe4S-binding_SPASM_dom"/>
</dbReference>
<protein>
    <submittedName>
        <fullName evidence="2">Grasp-with-spasm system SPASM domain peptide maturase</fullName>
    </submittedName>
</protein>
<sequence length="364" mass="42846">MNYFNLFSNILITKGAGRILISDLQRNTSELYPLELYQIIQEMKDHSVEDVLKDYDRTSRPVVHEYINLLLEKEYGFITENDWDRNFPPFYYDYHEPVAITNLFIEMEDMEVIKKIKSSAENLEIRHLVIYSSKALPLKDFIEIDSAFTNSVLSGIEIFSPFHQEIDRSFIQVLQQETERIYSMVFYNCTQPPFKAKDEYRFTVQFVEEELKISACGKVDMKYFNTNIPKVLEAINHNSCLYKKMGIDKNGNIKNCPLMTESFGNIQNDSLELVLNHDSFKKYWNLTKDQIEGCKDCEFRYICTDCRAYTEKNSFNKAGLDTSKPLKCGYNPYTCEWQNWAENPLKQKTIHFYHLQELKRTGVG</sequence>
<comment type="caution">
    <text evidence="2">The sequence shown here is derived from an EMBL/GenBank/DDBJ whole genome shotgun (WGS) entry which is preliminary data.</text>
</comment>
<gene>
    <name evidence="2" type="ORF">BBI00_20210</name>
</gene>
<evidence type="ECO:0000313" key="2">
    <source>
        <dbReference type="EMBL" id="OCA70165.1"/>
    </source>
</evidence>